<dbReference type="AlphaFoldDB" id="A0AAD4AHB0"/>
<evidence type="ECO:0000313" key="4">
    <source>
        <dbReference type="EMBL" id="KAF7769666.1"/>
    </source>
</evidence>
<dbReference type="InterPro" id="IPR017847">
    <property type="entry name" value="T6SS_RhsGE_Vgr_subset"/>
</dbReference>
<evidence type="ECO:0000256" key="1">
    <source>
        <dbReference type="ARBA" id="ARBA00005558"/>
    </source>
</evidence>
<dbReference type="Proteomes" id="UP000016487">
    <property type="component" value="Unassembled WGS sequence"/>
</dbReference>
<evidence type="ECO:0008006" key="6">
    <source>
        <dbReference type="Google" id="ProtNLM"/>
    </source>
</evidence>
<feature type="domain" description="Gp5/Type VI secretion system Vgr protein OB-fold" evidence="2">
    <location>
        <begin position="376"/>
        <end position="448"/>
    </location>
</feature>
<dbReference type="RefSeq" id="WP_010366751.1">
    <property type="nucleotide sequence ID" value="NZ_AHBZ03000021.1"/>
</dbReference>
<dbReference type="EMBL" id="AHBZ03000021">
    <property type="protein sequence ID" value="KAF7769666.1"/>
    <property type="molecule type" value="Genomic_DNA"/>
</dbReference>
<organism evidence="4 5">
    <name type="scientific">Pseudoalteromonas citrea</name>
    <dbReference type="NCBI Taxonomy" id="43655"/>
    <lineage>
        <taxon>Bacteria</taxon>
        <taxon>Pseudomonadati</taxon>
        <taxon>Pseudomonadota</taxon>
        <taxon>Gammaproteobacteria</taxon>
        <taxon>Alteromonadales</taxon>
        <taxon>Pseudoalteromonadaceae</taxon>
        <taxon>Pseudoalteromonas</taxon>
    </lineage>
</organism>
<comment type="similarity">
    <text evidence="1">Belongs to the VgrG protein family.</text>
</comment>
<dbReference type="NCBIfam" id="TIGR03361">
    <property type="entry name" value="VI_Rhs_Vgr"/>
    <property type="match status" value="1"/>
</dbReference>
<evidence type="ECO:0000313" key="5">
    <source>
        <dbReference type="Proteomes" id="UP000016487"/>
    </source>
</evidence>
<evidence type="ECO:0000259" key="3">
    <source>
        <dbReference type="Pfam" id="PF10106"/>
    </source>
</evidence>
<proteinExistence type="inferred from homology"/>
<accession>A0AAD4AHB0</accession>
<dbReference type="Gene3D" id="2.30.110.50">
    <property type="match status" value="1"/>
</dbReference>
<dbReference type="Pfam" id="PF05954">
    <property type="entry name" value="Phage_GPD"/>
    <property type="match status" value="1"/>
</dbReference>
<reference evidence="4" key="1">
    <citation type="journal article" date="2012" name="J. Bacteriol.">
        <title>Genome sequences of type strains of seven species of the marine bacterium Pseudoalteromonas.</title>
        <authorList>
            <person name="Xie B.B."/>
            <person name="Shu Y.L."/>
            <person name="Qin Q.L."/>
            <person name="Rong J.C."/>
            <person name="Zhang X.Y."/>
            <person name="Chen X.L."/>
            <person name="Shi M."/>
            <person name="He H.L."/>
            <person name="Zhou B.C."/>
            <person name="Zhang Y.Z."/>
        </authorList>
    </citation>
    <scope>NUCLEOTIDE SEQUENCE</scope>
    <source>
        <strain evidence="4">DSM 8771</strain>
    </source>
</reference>
<reference evidence="4" key="2">
    <citation type="submission" date="2015-03" db="EMBL/GenBank/DDBJ databases">
        <title>Genome sequence of Pseudoalteromonas citrea.</title>
        <authorList>
            <person name="Xie B.-B."/>
            <person name="Rong J.-C."/>
            <person name="Qin Q.-L."/>
            <person name="Zhang Y.-Z."/>
        </authorList>
    </citation>
    <scope>NUCLEOTIDE SEQUENCE</scope>
    <source>
        <strain evidence="4">DSM 8771</strain>
    </source>
</reference>
<protein>
    <recommendedName>
        <fullName evidence="6">Type VI secretion system tip protein VgrG</fullName>
    </recommendedName>
</protein>
<dbReference type="SUPFAM" id="SSF69279">
    <property type="entry name" value="Phage tail proteins"/>
    <property type="match status" value="2"/>
</dbReference>
<dbReference type="Gene3D" id="4.10.220.110">
    <property type="match status" value="1"/>
</dbReference>
<dbReference type="Gene3D" id="2.40.50.230">
    <property type="entry name" value="Gp5 N-terminal domain"/>
    <property type="match status" value="1"/>
</dbReference>
<comment type="caution">
    <text evidence="4">The sequence shown here is derived from an EMBL/GenBank/DDBJ whole genome shotgun (WGS) entry which is preliminary data.</text>
</comment>
<gene>
    <name evidence="4" type="ORF">PCIT_a2540</name>
</gene>
<dbReference type="NCBIfam" id="TIGR01646">
    <property type="entry name" value="vgr_GE"/>
    <property type="match status" value="1"/>
</dbReference>
<feature type="domain" description="DUF2345" evidence="3">
    <location>
        <begin position="504"/>
        <end position="658"/>
    </location>
</feature>
<name>A0AAD4AHB0_9GAMM</name>
<dbReference type="SUPFAM" id="SSF69349">
    <property type="entry name" value="Phage fibre proteins"/>
    <property type="match status" value="1"/>
</dbReference>
<dbReference type="InterPro" id="IPR006533">
    <property type="entry name" value="T6SS_Vgr_RhsGE"/>
</dbReference>
<dbReference type="Pfam" id="PF10106">
    <property type="entry name" value="DUF2345"/>
    <property type="match status" value="1"/>
</dbReference>
<sequence>MGISAADRLKANQSHFFAQISGVPDGVFKVIGFDSNNDALCEDYAFNIKILSIDAIEASTVIGKDITLELVWSTTNRSMSGIVTHYTAHGKSHQGYHYTLRLGSYLTLLKHRRSNRVFTQMTPAAIIQTVLQKAGFPMSKAQINVSGATLDMVVQYDESDFDFLSRLMRRYGYVYGFIEANIGECKLLIAKDSASFANSCQSVNLSYVAPSGQVRSTETIFAFSQKAQFITANVSMDDYNYESPGNLQVSTRQTSSIPSCGTDSRYGENYASTESGKALAQVRQSAFDCQRETMIVDTDCRALRPGVILNVHEHPQYDGRYLVVRVEHVGDQGGGVEYGTHVKSLTYKNQATLVALSCDYKAMPFDQRRVFATFNAVIEQEVDDKGRYIVKLPFNQDGQGQQSKPTRLIQPYGGAGHGMHFALSQGTEVLVCGENGDLDRPVILGALYNEHSPSPVTSQNPTQNKLTTRSGHTLLMDDKAGQEKIELATQDGKNKLTLDASAGSQYAILHSSEGDVKVSAKEKIQLSAQDDITATSGKNINVAAKESVQMQSREGNVTIQAAKDCQISSDANIRLQANEGNVSINTDTTLDVAAKQDMRFYSADGNIVFEAGKGDISISSGKNLSIFGDGTGSIQLSQGGGSIEIDAAGNLTIDAKNLTLSATNIAIKGSAISNN</sequence>
<dbReference type="SUPFAM" id="SSF69255">
    <property type="entry name" value="gp5 N-terminal domain-like"/>
    <property type="match status" value="1"/>
</dbReference>
<dbReference type="InterPro" id="IPR006531">
    <property type="entry name" value="Gp5/Vgr_OB"/>
</dbReference>
<dbReference type="Pfam" id="PF04717">
    <property type="entry name" value="Phage_base_V"/>
    <property type="match status" value="1"/>
</dbReference>
<dbReference type="Gene3D" id="3.55.50.10">
    <property type="entry name" value="Baseplate protein-like domains"/>
    <property type="match status" value="1"/>
</dbReference>
<dbReference type="InterPro" id="IPR018769">
    <property type="entry name" value="VgrG2_DUF2345"/>
</dbReference>
<evidence type="ECO:0000259" key="2">
    <source>
        <dbReference type="Pfam" id="PF04717"/>
    </source>
</evidence>
<dbReference type="InterPro" id="IPR037026">
    <property type="entry name" value="Vgr_OB-fold_dom_sf"/>
</dbReference>